<gene>
    <name evidence="1" type="ORF">HMPREF0581_0318</name>
</gene>
<name>X8ISV5_9FIRM</name>
<accession>X8ISV5</accession>
<dbReference type="EMBL" id="JALU01000020">
    <property type="protein sequence ID" value="EUC52096.1"/>
    <property type="molecule type" value="Genomic_DNA"/>
</dbReference>
<evidence type="ECO:0000313" key="2">
    <source>
        <dbReference type="Proteomes" id="UP000022645"/>
    </source>
</evidence>
<organism evidence="1 2">
    <name type="scientific">Mogibacterium timidum ATCC 33093</name>
    <dbReference type="NCBI Taxonomy" id="1401079"/>
    <lineage>
        <taxon>Bacteria</taxon>
        <taxon>Bacillati</taxon>
        <taxon>Bacillota</taxon>
        <taxon>Clostridia</taxon>
        <taxon>Peptostreptococcales</taxon>
        <taxon>Anaerovoracaceae</taxon>
        <taxon>Mogibacterium</taxon>
    </lineage>
</organism>
<proteinExistence type="predicted"/>
<evidence type="ECO:0000313" key="1">
    <source>
        <dbReference type="EMBL" id="EUC52096.1"/>
    </source>
</evidence>
<comment type="caution">
    <text evidence="1">The sequence shown here is derived from an EMBL/GenBank/DDBJ whole genome shotgun (WGS) entry which is preliminary data.</text>
</comment>
<dbReference type="AlphaFoldDB" id="X8ISV5"/>
<protein>
    <submittedName>
        <fullName evidence="1">Uncharacterized protein</fullName>
    </submittedName>
</protein>
<dbReference type="Proteomes" id="UP000022645">
    <property type="component" value="Unassembled WGS sequence"/>
</dbReference>
<reference evidence="1 2" key="1">
    <citation type="submission" date="2014-01" db="EMBL/GenBank/DDBJ databases">
        <authorList>
            <person name="Durkin A.S."/>
            <person name="McCorrison J."/>
            <person name="Torralba M."/>
            <person name="Gillis M."/>
            <person name="Haft D.H."/>
            <person name="Methe B."/>
            <person name="Sutton G."/>
            <person name="Nelson K.E."/>
        </authorList>
    </citation>
    <scope>NUCLEOTIDE SEQUENCE [LARGE SCALE GENOMIC DNA]</scope>
    <source>
        <strain evidence="1 2">ATCC 33093</strain>
    </source>
</reference>
<dbReference type="RefSeq" id="WP_036381263.1">
    <property type="nucleotide sequence ID" value="NZ_JALU01000020.1"/>
</dbReference>
<sequence>MKKKKRLHLSCAEAKRGIYKSRIESLYDNTVFLDSPEEAEILLLPTEKDGILSKEQNDLLEKYSSKLEVSIFPGEPLLSGETEMLDKYFSPDSEVVKEDISYELEL</sequence>